<reference evidence="2 3" key="2">
    <citation type="journal article" date="2012" name="PLoS Pathog.">
        <title>Diverse lifestyles and strategies of plant pathogenesis encoded in the genomes of eighteen Dothideomycetes fungi.</title>
        <authorList>
            <person name="Ohm R.A."/>
            <person name="Feau N."/>
            <person name="Henrissat B."/>
            <person name="Schoch C.L."/>
            <person name="Horwitz B.A."/>
            <person name="Barry K.W."/>
            <person name="Condon B.J."/>
            <person name="Copeland A.C."/>
            <person name="Dhillon B."/>
            <person name="Glaser F."/>
            <person name="Hesse C.N."/>
            <person name="Kosti I."/>
            <person name="LaButti K."/>
            <person name="Lindquist E.A."/>
            <person name="Lucas S."/>
            <person name="Salamov A.A."/>
            <person name="Bradshaw R.E."/>
            <person name="Ciuffetti L."/>
            <person name="Hamelin R.C."/>
            <person name="Kema G.H.J."/>
            <person name="Lawrence C."/>
            <person name="Scott J.A."/>
            <person name="Spatafora J.W."/>
            <person name="Turgeon B.G."/>
            <person name="de Wit P.J.G.M."/>
            <person name="Zhong S."/>
            <person name="Goodwin S.B."/>
            <person name="Grigoriev I.V."/>
        </authorList>
    </citation>
    <scope>NUCLEOTIDE SEQUENCE [LARGE SCALE GENOMIC DNA]</scope>
    <source>
        <strain evidence="3">NZE10 / CBS 128990</strain>
    </source>
</reference>
<sequence length="75" mass="8636">MIIDLGKALVQMKTDKAWHIQGYHEMNTASGLPTDQDEDEDVPNGCEDFDADENFSRTCGYIPGRRLDRWNFRCP</sequence>
<protein>
    <submittedName>
        <fullName evidence="2">Uncharacterized protein</fullName>
    </submittedName>
</protein>
<proteinExistence type="predicted"/>
<feature type="compositionally biased region" description="Acidic residues" evidence="1">
    <location>
        <begin position="35"/>
        <end position="48"/>
    </location>
</feature>
<dbReference type="HOGENOM" id="CLU_2671032_0_0_1"/>
<organism evidence="2 3">
    <name type="scientific">Dothistroma septosporum (strain NZE10 / CBS 128990)</name>
    <name type="common">Red band needle blight fungus</name>
    <name type="synonym">Mycosphaerella pini</name>
    <dbReference type="NCBI Taxonomy" id="675120"/>
    <lineage>
        <taxon>Eukaryota</taxon>
        <taxon>Fungi</taxon>
        <taxon>Dikarya</taxon>
        <taxon>Ascomycota</taxon>
        <taxon>Pezizomycotina</taxon>
        <taxon>Dothideomycetes</taxon>
        <taxon>Dothideomycetidae</taxon>
        <taxon>Mycosphaerellales</taxon>
        <taxon>Mycosphaerellaceae</taxon>
        <taxon>Dothistroma</taxon>
    </lineage>
</organism>
<evidence type="ECO:0000313" key="2">
    <source>
        <dbReference type="EMBL" id="EME39038.1"/>
    </source>
</evidence>
<evidence type="ECO:0000313" key="3">
    <source>
        <dbReference type="Proteomes" id="UP000016933"/>
    </source>
</evidence>
<gene>
    <name evidence="2" type="ORF">DOTSEDRAFT_75658</name>
</gene>
<dbReference type="AlphaFoldDB" id="M2WJ85"/>
<evidence type="ECO:0000256" key="1">
    <source>
        <dbReference type="SAM" id="MobiDB-lite"/>
    </source>
</evidence>
<dbReference type="EMBL" id="KB446546">
    <property type="protein sequence ID" value="EME39038.1"/>
    <property type="molecule type" value="Genomic_DNA"/>
</dbReference>
<accession>M2WJ85</accession>
<feature type="region of interest" description="Disordered" evidence="1">
    <location>
        <begin position="27"/>
        <end position="48"/>
    </location>
</feature>
<keyword evidence="3" id="KW-1185">Reference proteome</keyword>
<dbReference type="Proteomes" id="UP000016933">
    <property type="component" value="Unassembled WGS sequence"/>
</dbReference>
<reference evidence="3" key="1">
    <citation type="journal article" date="2012" name="PLoS Genet.">
        <title>The genomes of the fungal plant pathogens Cladosporium fulvum and Dothistroma septosporum reveal adaptation to different hosts and lifestyles but also signatures of common ancestry.</title>
        <authorList>
            <person name="de Wit P.J.G.M."/>
            <person name="van der Burgt A."/>
            <person name="Oekmen B."/>
            <person name="Stergiopoulos I."/>
            <person name="Abd-Elsalam K.A."/>
            <person name="Aerts A.L."/>
            <person name="Bahkali A.H."/>
            <person name="Beenen H.G."/>
            <person name="Chettri P."/>
            <person name="Cox M.P."/>
            <person name="Datema E."/>
            <person name="de Vries R.P."/>
            <person name="Dhillon B."/>
            <person name="Ganley A.R."/>
            <person name="Griffiths S.A."/>
            <person name="Guo Y."/>
            <person name="Hamelin R.C."/>
            <person name="Henrissat B."/>
            <person name="Kabir M.S."/>
            <person name="Jashni M.K."/>
            <person name="Kema G."/>
            <person name="Klaubauf S."/>
            <person name="Lapidus A."/>
            <person name="Levasseur A."/>
            <person name="Lindquist E."/>
            <person name="Mehrabi R."/>
            <person name="Ohm R.A."/>
            <person name="Owen T.J."/>
            <person name="Salamov A."/>
            <person name="Schwelm A."/>
            <person name="Schijlen E."/>
            <person name="Sun H."/>
            <person name="van den Burg H.A."/>
            <person name="van Ham R.C.H.J."/>
            <person name="Zhang S."/>
            <person name="Goodwin S.B."/>
            <person name="Grigoriev I.V."/>
            <person name="Collemare J."/>
            <person name="Bradshaw R.E."/>
        </authorList>
    </citation>
    <scope>NUCLEOTIDE SEQUENCE [LARGE SCALE GENOMIC DNA]</scope>
    <source>
        <strain evidence="3">NZE10 / CBS 128990</strain>
    </source>
</reference>
<name>M2WJ85_DOTSN</name>